<dbReference type="Pfam" id="PF00190">
    <property type="entry name" value="Cupin_1"/>
    <property type="match status" value="2"/>
</dbReference>
<dbReference type="CDD" id="cd20305">
    <property type="entry name" value="cupin_OxDC_C"/>
    <property type="match status" value="1"/>
</dbReference>
<dbReference type="Gene3D" id="2.60.120.10">
    <property type="entry name" value="Jelly Rolls"/>
    <property type="match status" value="2"/>
</dbReference>
<feature type="binding site" evidence="2">
    <location>
        <position position="110"/>
    </location>
    <ligand>
        <name>Mn(2+)</name>
        <dbReference type="ChEBI" id="CHEBI:29035"/>
        <label>1</label>
    </ligand>
</feature>
<dbReference type="InterPro" id="IPR017774">
    <property type="entry name" value="Bicupin_oxalate_deCO2ase/Oxase"/>
</dbReference>
<protein>
    <submittedName>
        <fullName evidence="4">Cupin domain-containing protein</fullName>
    </submittedName>
</protein>
<dbReference type="GO" id="GO:0033609">
    <property type="term" value="P:oxalate metabolic process"/>
    <property type="evidence" value="ECO:0007669"/>
    <property type="project" value="InterPro"/>
</dbReference>
<evidence type="ECO:0000313" key="5">
    <source>
        <dbReference type="Proteomes" id="UP001268256"/>
    </source>
</evidence>
<dbReference type="InterPro" id="IPR014710">
    <property type="entry name" value="RmlC-like_jellyroll"/>
</dbReference>
<feature type="binding site" evidence="2">
    <location>
        <position position="337"/>
    </location>
    <ligand>
        <name>Mn(2+)</name>
        <dbReference type="ChEBI" id="CHEBI:29035"/>
        <label>2</label>
    </ligand>
</feature>
<keyword evidence="2" id="KW-0464">Manganese</keyword>
<feature type="binding site" evidence="2">
    <location>
        <position position="291"/>
    </location>
    <ligand>
        <name>Mn(2+)</name>
        <dbReference type="ChEBI" id="CHEBI:29035"/>
        <label>2</label>
    </ligand>
</feature>
<dbReference type="CDD" id="cd20304">
    <property type="entry name" value="cupin_OxDC_N"/>
    <property type="match status" value="1"/>
</dbReference>
<feature type="binding site" evidence="2">
    <location>
        <position position="298"/>
    </location>
    <ligand>
        <name>Mn(2+)</name>
        <dbReference type="ChEBI" id="CHEBI:29035"/>
        <label>2</label>
    </ligand>
</feature>
<gene>
    <name evidence="4" type="ORF">RIF25_01430</name>
</gene>
<feature type="binding site" evidence="2">
    <location>
        <position position="108"/>
    </location>
    <ligand>
        <name>Mn(2+)</name>
        <dbReference type="ChEBI" id="CHEBI:29035"/>
        <label>1</label>
    </ligand>
</feature>
<evidence type="ECO:0000259" key="3">
    <source>
        <dbReference type="SMART" id="SM00835"/>
    </source>
</evidence>
<evidence type="ECO:0000313" key="4">
    <source>
        <dbReference type="EMBL" id="MDS3859459.1"/>
    </source>
</evidence>
<dbReference type="GO" id="GO:0046872">
    <property type="term" value="F:metal ion binding"/>
    <property type="evidence" value="ECO:0007669"/>
    <property type="project" value="UniProtKB-KW"/>
</dbReference>
<keyword evidence="5" id="KW-1185">Reference proteome</keyword>
<evidence type="ECO:0000256" key="2">
    <source>
        <dbReference type="PIRSR" id="PIRSR617774-2"/>
    </source>
</evidence>
<name>A0AAE4FNQ5_9CYAN</name>
<feature type="binding site" evidence="2">
    <location>
        <position position="115"/>
    </location>
    <ligand>
        <name>Mn(2+)</name>
        <dbReference type="ChEBI" id="CHEBI:29035"/>
        <label>1</label>
    </ligand>
</feature>
<feature type="binding site" evidence="2">
    <location>
        <position position="154"/>
    </location>
    <ligand>
        <name>Mn(2+)</name>
        <dbReference type="ChEBI" id="CHEBI:29035"/>
        <label>1</label>
    </ligand>
</feature>
<dbReference type="SMART" id="SM00835">
    <property type="entry name" value="Cupin_1"/>
    <property type="match status" value="2"/>
</dbReference>
<accession>A0AAE4FNQ5</accession>
<dbReference type="NCBIfam" id="TIGR03404">
    <property type="entry name" value="bicupin_oxalic"/>
    <property type="match status" value="1"/>
</dbReference>
<proteinExistence type="predicted"/>
<comment type="cofactor">
    <cofactor evidence="2">
        <name>Mn(2+)</name>
        <dbReference type="ChEBI" id="CHEBI:29035"/>
    </cofactor>
    <text evidence="2">Binds 2 manganese ions per subunit.</text>
</comment>
<sequence length="401" mass="44200">MASLSQLFKPYSQLFSKFRLFLIFLVLLLIGSSCWLLPALSQSSQWHSLSGVVWGKDLPAFSYPFHQTPLTLYDGGTTKQVGTYNFPVSKGMAGVYMTLEPGAIRELHWHANAAEWAYVISGRTRITLTSPDGNVQIADVDQGGLWYFPRGWGHSIEGLGPETAKFILVFNDGTFSEGATFSITDWVSHMPISWVQDALGLTASQVQGLPNKQVYISRRPPAPGPLATTQPRNPNIPRLEVTHVHDLAAQPFFAVEDKNTILLASNKEFPASFNMAGGIIHLEPGAIRQPHWHPNADEWQYILDGEMELTVFASEGKASISTLKTGDVGYIPKGYGHALRNPSHKPMDVLLVFDAGEYESIELTGWIASNPDSVVGNTFQVPANLLSQLPRQKKLFARPGK</sequence>
<dbReference type="InterPro" id="IPR011051">
    <property type="entry name" value="RmlC_Cupin_sf"/>
</dbReference>
<dbReference type="PANTHER" id="PTHR35848:SF9">
    <property type="entry name" value="SLL1358 PROTEIN"/>
    <property type="match status" value="1"/>
</dbReference>
<dbReference type="AlphaFoldDB" id="A0AAE4FNQ5"/>
<organism evidence="4 5">
    <name type="scientific">Pseudocalidococcus azoricus BACA0444</name>
    <dbReference type="NCBI Taxonomy" id="2918990"/>
    <lineage>
        <taxon>Bacteria</taxon>
        <taxon>Bacillati</taxon>
        <taxon>Cyanobacteriota</taxon>
        <taxon>Cyanophyceae</taxon>
        <taxon>Acaryochloridales</taxon>
        <taxon>Thermosynechococcaceae</taxon>
        <taxon>Pseudocalidococcus</taxon>
        <taxon>Pseudocalidococcus azoricus</taxon>
    </lineage>
</organism>
<keyword evidence="1 2" id="KW-0479">Metal-binding</keyword>
<dbReference type="InterPro" id="IPR006045">
    <property type="entry name" value="Cupin_1"/>
</dbReference>
<reference evidence="5" key="1">
    <citation type="submission" date="2023-07" db="EMBL/GenBank/DDBJ databases">
        <authorList>
            <person name="Luz R."/>
            <person name="Cordeiro R."/>
            <person name="Fonseca A."/>
            <person name="Goncalves V."/>
        </authorList>
    </citation>
    <scope>NUCLEOTIDE SEQUENCE [LARGE SCALE GENOMIC DNA]</scope>
    <source>
        <strain evidence="5">BACA0444</strain>
    </source>
</reference>
<dbReference type="SUPFAM" id="SSF51182">
    <property type="entry name" value="RmlC-like cupins"/>
    <property type="match status" value="1"/>
</dbReference>
<dbReference type="PANTHER" id="PTHR35848">
    <property type="entry name" value="OXALATE-BINDING PROTEIN"/>
    <property type="match status" value="1"/>
</dbReference>
<dbReference type="Proteomes" id="UP001268256">
    <property type="component" value="Unassembled WGS sequence"/>
</dbReference>
<comment type="caution">
    <text evidence="4">The sequence shown here is derived from an EMBL/GenBank/DDBJ whole genome shotgun (WGS) entry which is preliminary data.</text>
</comment>
<feature type="domain" description="Cupin type-1" evidence="3">
    <location>
        <begin position="245"/>
        <end position="387"/>
    </location>
</feature>
<feature type="binding site" evidence="2">
    <location>
        <position position="293"/>
    </location>
    <ligand>
        <name>Mn(2+)</name>
        <dbReference type="ChEBI" id="CHEBI:29035"/>
        <label>2</label>
    </ligand>
</feature>
<dbReference type="InterPro" id="IPR051610">
    <property type="entry name" value="GPI/OXD"/>
</dbReference>
<dbReference type="EMBL" id="JAVMIP010000001">
    <property type="protein sequence ID" value="MDS3859459.1"/>
    <property type="molecule type" value="Genomic_DNA"/>
</dbReference>
<feature type="domain" description="Cupin type-1" evidence="3">
    <location>
        <begin position="65"/>
        <end position="207"/>
    </location>
</feature>
<evidence type="ECO:0000256" key="1">
    <source>
        <dbReference type="ARBA" id="ARBA00022723"/>
    </source>
</evidence>